<keyword evidence="5" id="KW-0663">Pyridoxal phosphate</keyword>
<feature type="domain" description="Aminotransferase class V" evidence="7">
    <location>
        <begin position="39"/>
        <end position="408"/>
    </location>
</feature>
<dbReference type="SUPFAM" id="SSF53383">
    <property type="entry name" value="PLP-dependent transferases"/>
    <property type="match status" value="1"/>
</dbReference>
<evidence type="ECO:0000256" key="2">
    <source>
        <dbReference type="ARBA" id="ARBA00010447"/>
    </source>
</evidence>
<dbReference type="EMBL" id="JACHVB010000025">
    <property type="protein sequence ID" value="MBC2594496.1"/>
    <property type="molecule type" value="Genomic_DNA"/>
</dbReference>
<dbReference type="InterPro" id="IPR015422">
    <property type="entry name" value="PyrdxlP-dep_Trfase_small"/>
</dbReference>
<evidence type="ECO:0000313" key="9">
    <source>
        <dbReference type="Proteomes" id="UP000546464"/>
    </source>
</evidence>
<dbReference type="InterPro" id="IPR015424">
    <property type="entry name" value="PyrdxlP-dep_Trfase"/>
</dbReference>
<name>A0A842HFT4_9BACT</name>
<dbReference type="Pfam" id="PF00266">
    <property type="entry name" value="Aminotran_5"/>
    <property type="match status" value="1"/>
</dbReference>
<dbReference type="PANTHER" id="PTHR43586">
    <property type="entry name" value="CYSTEINE DESULFURASE"/>
    <property type="match status" value="1"/>
</dbReference>
<dbReference type="AlphaFoldDB" id="A0A842HFT4"/>
<sequence length="421" mass="45495">MIPNKSNGTALADHPEVDVAAWRKDFPILAREVNGKPLVYLDNAASAQKPLAVIERIERYYSQEHANIHRGVHFLSQEATGAYEAARETVARYFNAAEARECIFTRGATEAINLVASTWGEANLHTGDEILLTVMEHHANIVPWQLLESRLGVKLVVAPVSDAGELLIDEWEKLIGPRTKLVALCHASNSLGTINPAKELIAKAHAHGIPVLLDGAQSSAHLKIDVRDLDCDWFVCSGHKLFGPTGIGVLYGKAELLGAMPPYQGGGDMIERVSFSGTTFRGLPELFEAGTPNIAGAIGLAAALDYVESIGHPAIAAQEADLLAYATAQLEQIEGLTIYGRAARKVALISFNIAGIHPNDIGTMLDSDGIAVRTGHHCTMPLWERFGLTGTARASFAFYNTRQEIDALVASLNKLRKLFLP</sequence>
<dbReference type="GO" id="GO:0031071">
    <property type="term" value="F:cysteine desulfurase activity"/>
    <property type="evidence" value="ECO:0007669"/>
    <property type="project" value="UniProtKB-EC"/>
</dbReference>
<accession>A0A842HFT4</accession>
<organism evidence="8 9">
    <name type="scientific">Ruficoccus amylovorans</name>
    <dbReference type="NCBI Taxonomy" id="1804625"/>
    <lineage>
        <taxon>Bacteria</taxon>
        <taxon>Pseudomonadati</taxon>
        <taxon>Verrucomicrobiota</taxon>
        <taxon>Opitutia</taxon>
        <taxon>Puniceicoccales</taxon>
        <taxon>Cerasicoccaceae</taxon>
        <taxon>Ruficoccus</taxon>
    </lineage>
</organism>
<evidence type="ECO:0000256" key="5">
    <source>
        <dbReference type="ARBA" id="ARBA00022898"/>
    </source>
</evidence>
<reference evidence="8 9" key="1">
    <citation type="submission" date="2020-07" db="EMBL/GenBank/DDBJ databases">
        <authorList>
            <person name="Feng X."/>
        </authorList>
    </citation>
    <scope>NUCLEOTIDE SEQUENCE [LARGE SCALE GENOMIC DNA]</scope>
    <source>
        <strain evidence="8 9">JCM31066</strain>
    </source>
</reference>
<dbReference type="PANTHER" id="PTHR43586:SF8">
    <property type="entry name" value="CYSTEINE DESULFURASE 1, CHLOROPLASTIC"/>
    <property type="match status" value="1"/>
</dbReference>
<dbReference type="InterPro" id="IPR015421">
    <property type="entry name" value="PyrdxlP-dep_Trfase_major"/>
</dbReference>
<dbReference type="CDD" id="cd06453">
    <property type="entry name" value="SufS_like"/>
    <property type="match status" value="1"/>
</dbReference>
<dbReference type="GO" id="GO:0006534">
    <property type="term" value="P:cysteine metabolic process"/>
    <property type="evidence" value="ECO:0007669"/>
    <property type="project" value="InterPro"/>
</dbReference>
<dbReference type="Gene3D" id="3.90.1150.10">
    <property type="entry name" value="Aspartate Aminotransferase, domain 1"/>
    <property type="match status" value="1"/>
</dbReference>
<dbReference type="GO" id="GO:0030170">
    <property type="term" value="F:pyridoxal phosphate binding"/>
    <property type="evidence" value="ECO:0007669"/>
    <property type="project" value="InterPro"/>
</dbReference>
<dbReference type="InterPro" id="IPR000192">
    <property type="entry name" value="Aminotrans_V_dom"/>
</dbReference>
<dbReference type="Proteomes" id="UP000546464">
    <property type="component" value="Unassembled WGS sequence"/>
</dbReference>
<keyword evidence="9" id="KW-1185">Reference proteome</keyword>
<evidence type="ECO:0000259" key="7">
    <source>
        <dbReference type="Pfam" id="PF00266"/>
    </source>
</evidence>
<comment type="cofactor">
    <cofactor evidence="1">
        <name>pyridoxal 5'-phosphate</name>
        <dbReference type="ChEBI" id="CHEBI:597326"/>
    </cofactor>
</comment>
<evidence type="ECO:0000256" key="1">
    <source>
        <dbReference type="ARBA" id="ARBA00001933"/>
    </source>
</evidence>
<protein>
    <recommendedName>
        <fullName evidence="3">cysteine desulfurase</fullName>
        <ecNumber evidence="3">2.8.1.7</ecNumber>
    </recommendedName>
</protein>
<dbReference type="NCBIfam" id="TIGR01979">
    <property type="entry name" value="sufS"/>
    <property type="match status" value="1"/>
</dbReference>
<gene>
    <name evidence="8" type="ORF">H5P28_09525</name>
</gene>
<dbReference type="EC" id="2.8.1.7" evidence="3"/>
<keyword evidence="4" id="KW-0808">Transferase</keyword>
<dbReference type="Gene3D" id="3.40.640.10">
    <property type="entry name" value="Type I PLP-dependent aspartate aminotransferase-like (Major domain)"/>
    <property type="match status" value="1"/>
</dbReference>
<comment type="caution">
    <text evidence="8">The sequence shown here is derived from an EMBL/GenBank/DDBJ whole genome shotgun (WGS) entry which is preliminary data.</text>
</comment>
<comment type="catalytic activity">
    <reaction evidence="6">
        <text>(sulfur carrier)-H + L-cysteine = (sulfur carrier)-SH + L-alanine</text>
        <dbReference type="Rhea" id="RHEA:43892"/>
        <dbReference type="Rhea" id="RHEA-COMP:14737"/>
        <dbReference type="Rhea" id="RHEA-COMP:14739"/>
        <dbReference type="ChEBI" id="CHEBI:29917"/>
        <dbReference type="ChEBI" id="CHEBI:35235"/>
        <dbReference type="ChEBI" id="CHEBI:57972"/>
        <dbReference type="ChEBI" id="CHEBI:64428"/>
        <dbReference type="EC" id="2.8.1.7"/>
    </reaction>
</comment>
<comment type="similarity">
    <text evidence="2">Belongs to the class-V pyridoxal-phosphate-dependent aminotransferase family. Csd subfamily.</text>
</comment>
<proteinExistence type="inferred from homology"/>
<dbReference type="InterPro" id="IPR010970">
    <property type="entry name" value="Cys_dSase_SufS"/>
</dbReference>
<evidence type="ECO:0000256" key="3">
    <source>
        <dbReference type="ARBA" id="ARBA00012239"/>
    </source>
</evidence>
<evidence type="ECO:0000313" key="8">
    <source>
        <dbReference type="EMBL" id="MBC2594496.1"/>
    </source>
</evidence>
<dbReference type="RefSeq" id="WP_185675478.1">
    <property type="nucleotide sequence ID" value="NZ_JACHVB010000025.1"/>
</dbReference>
<evidence type="ECO:0000256" key="6">
    <source>
        <dbReference type="ARBA" id="ARBA00050776"/>
    </source>
</evidence>
<evidence type="ECO:0000256" key="4">
    <source>
        <dbReference type="ARBA" id="ARBA00022679"/>
    </source>
</evidence>